<keyword evidence="3" id="KW-1185">Reference proteome</keyword>
<protein>
    <recommendedName>
        <fullName evidence="4">Resolvase/invertase-type recombinase catalytic domain-containing protein</fullName>
    </recommendedName>
</protein>
<evidence type="ECO:0000256" key="1">
    <source>
        <dbReference type="SAM" id="MobiDB-lite"/>
    </source>
</evidence>
<feature type="compositionally biased region" description="Basic and acidic residues" evidence="1">
    <location>
        <begin position="63"/>
        <end position="74"/>
    </location>
</feature>
<evidence type="ECO:0000313" key="3">
    <source>
        <dbReference type="Proteomes" id="UP000053127"/>
    </source>
</evidence>
<dbReference type="Proteomes" id="UP000053127">
    <property type="component" value="Unassembled WGS sequence"/>
</dbReference>
<accession>A0A101NLZ0</accession>
<dbReference type="RefSeq" id="WP_079071981.1">
    <property type="nucleotide sequence ID" value="NZ_KQ948248.1"/>
</dbReference>
<evidence type="ECO:0008006" key="4">
    <source>
        <dbReference type="Google" id="ProtNLM"/>
    </source>
</evidence>
<reference evidence="2 3" key="1">
    <citation type="submission" date="2015-10" db="EMBL/GenBank/DDBJ databases">
        <title>Draft genome sequence of Streptomyces yokosukanensis DSM 40224, type strain for the species Streptomyces yokosukanensis.</title>
        <authorList>
            <person name="Ruckert C."/>
            <person name="Winkler A."/>
            <person name="Kalinowski J."/>
            <person name="Kampfer P."/>
            <person name="Glaeser S."/>
        </authorList>
    </citation>
    <scope>NUCLEOTIDE SEQUENCE [LARGE SCALE GENOMIC DNA]</scope>
    <source>
        <strain evidence="2 3">DSM 40224</strain>
    </source>
</reference>
<sequence>MRAPLAEFIREFIVSGTREGLADVRARGKVGGRPTVVNPDIVRAARDMLPDPDHSITLIAKLPRGEPPHPRSAEASRTNQVTPRPRTLAHPGRRPA</sequence>
<dbReference type="EMBL" id="LMWN01000110">
    <property type="protein sequence ID" value="KUM95743.1"/>
    <property type="molecule type" value="Genomic_DNA"/>
</dbReference>
<organism evidence="2 3">
    <name type="scientific">Streptomyces yokosukanensis</name>
    <dbReference type="NCBI Taxonomy" id="67386"/>
    <lineage>
        <taxon>Bacteria</taxon>
        <taxon>Bacillati</taxon>
        <taxon>Actinomycetota</taxon>
        <taxon>Actinomycetes</taxon>
        <taxon>Kitasatosporales</taxon>
        <taxon>Streptomycetaceae</taxon>
        <taxon>Streptomyces</taxon>
    </lineage>
</organism>
<feature type="region of interest" description="Disordered" evidence="1">
    <location>
        <begin position="61"/>
        <end position="96"/>
    </location>
</feature>
<name>A0A101NLZ0_9ACTN</name>
<comment type="caution">
    <text evidence="2">The sequence shown here is derived from an EMBL/GenBank/DDBJ whole genome shotgun (WGS) entry which is preliminary data.</text>
</comment>
<evidence type="ECO:0000313" key="2">
    <source>
        <dbReference type="EMBL" id="KUM95743.1"/>
    </source>
</evidence>
<dbReference type="AlphaFoldDB" id="A0A101NLZ0"/>
<proteinExistence type="predicted"/>
<gene>
    <name evidence="2" type="ORF">AQI95_43050</name>
</gene>